<reference evidence="3 4" key="1">
    <citation type="journal article" date="2024" name="Microbiol. Resour. Announc.">
        <title>Genome annotations for the ascomycete fungi Trichoderma harzianum, Trichoderma aggressivum, and Purpureocillium lilacinum.</title>
        <authorList>
            <person name="Beijen E.P.W."/>
            <person name="Ohm R.A."/>
        </authorList>
    </citation>
    <scope>NUCLEOTIDE SEQUENCE [LARGE SCALE GENOMIC DNA]</scope>
    <source>
        <strain evidence="3 4">CBS 150709</strain>
    </source>
</reference>
<feature type="region of interest" description="Disordered" evidence="1">
    <location>
        <begin position="168"/>
        <end position="200"/>
    </location>
</feature>
<dbReference type="Proteomes" id="UP001287286">
    <property type="component" value="Unassembled WGS sequence"/>
</dbReference>
<comment type="caution">
    <text evidence="3">The sequence shown here is derived from an EMBL/GenBank/DDBJ whole genome shotgun (WGS) entry which is preliminary data.</text>
</comment>
<dbReference type="Pfam" id="PF00646">
    <property type="entry name" value="F-box"/>
    <property type="match status" value="1"/>
</dbReference>
<dbReference type="CDD" id="cd09917">
    <property type="entry name" value="F-box_SF"/>
    <property type="match status" value="1"/>
</dbReference>
<dbReference type="EMBL" id="JAWRVI010000001">
    <property type="protein sequence ID" value="KAK4095646.1"/>
    <property type="molecule type" value="Genomic_DNA"/>
</dbReference>
<dbReference type="InterPro" id="IPR001810">
    <property type="entry name" value="F-box_dom"/>
</dbReference>
<gene>
    <name evidence="3" type="ORF">Purlil1_442</name>
</gene>
<proteinExistence type="predicted"/>
<evidence type="ECO:0000256" key="1">
    <source>
        <dbReference type="SAM" id="MobiDB-lite"/>
    </source>
</evidence>
<sequence>MSNLLSLPIEIIAYISERLDCAAVCNFRLASRNLHAISSSRFASFFGTVAIMLSRESLRSLKPLSHDVLGGHINELVICTTHVLNPVYDNPLNKGSSLSQFGIKLEESDGRIPSTSFVEEEAEMSLVDALRRLPYCRRIRVTDSGEVKPLGLSQLQKLVRPNEPQTSISYAKNCHDYDPAGNDPDDERTPEEDNLEPRRPESERFVYAAVRLAMVAMSQCSNVTSIGIEVGWFISSPAIEPIALVIPMQAPNAPLSFQQVRDLTLEVDPRPIGQVCYLEDFFRQFSRIQDLELSFWPPDNTDKPLPTKLHEGFDQHVVSPSINL</sequence>
<evidence type="ECO:0000259" key="2">
    <source>
        <dbReference type="PROSITE" id="PS50181"/>
    </source>
</evidence>
<dbReference type="PROSITE" id="PS50181">
    <property type="entry name" value="FBOX"/>
    <property type="match status" value="1"/>
</dbReference>
<organism evidence="3 4">
    <name type="scientific">Purpureocillium lilacinum</name>
    <name type="common">Paecilomyces lilacinus</name>
    <dbReference type="NCBI Taxonomy" id="33203"/>
    <lineage>
        <taxon>Eukaryota</taxon>
        <taxon>Fungi</taxon>
        <taxon>Dikarya</taxon>
        <taxon>Ascomycota</taxon>
        <taxon>Pezizomycotina</taxon>
        <taxon>Sordariomycetes</taxon>
        <taxon>Hypocreomycetidae</taxon>
        <taxon>Hypocreales</taxon>
        <taxon>Ophiocordycipitaceae</taxon>
        <taxon>Purpureocillium</taxon>
    </lineage>
</organism>
<accession>A0ABR0CII3</accession>
<name>A0ABR0CII3_PURLI</name>
<feature type="domain" description="F-box" evidence="2">
    <location>
        <begin position="1"/>
        <end position="49"/>
    </location>
</feature>
<feature type="compositionally biased region" description="Acidic residues" evidence="1">
    <location>
        <begin position="183"/>
        <end position="194"/>
    </location>
</feature>
<protein>
    <recommendedName>
        <fullName evidence="2">F-box domain-containing protein</fullName>
    </recommendedName>
</protein>
<evidence type="ECO:0000313" key="4">
    <source>
        <dbReference type="Proteomes" id="UP001287286"/>
    </source>
</evidence>
<keyword evidence="4" id="KW-1185">Reference proteome</keyword>
<evidence type="ECO:0000313" key="3">
    <source>
        <dbReference type="EMBL" id="KAK4095646.1"/>
    </source>
</evidence>